<evidence type="ECO:0000313" key="9">
    <source>
        <dbReference type="EMBL" id="MFC1849305.1"/>
    </source>
</evidence>
<evidence type="ECO:0000256" key="3">
    <source>
        <dbReference type="ARBA" id="ARBA00022777"/>
    </source>
</evidence>
<reference evidence="9 10" key="1">
    <citation type="submission" date="2024-09" db="EMBL/GenBank/DDBJ databases">
        <title>Laminarin stimulates single cell rates of sulfate reduction while oxygen inhibits transcriptomic activity in coastal marine sediment.</title>
        <authorList>
            <person name="Lindsay M."/>
            <person name="Orcutt B."/>
            <person name="Emerson D."/>
            <person name="Stepanauskas R."/>
            <person name="D'Angelo T."/>
        </authorList>
    </citation>
    <scope>NUCLEOTIDE SEQUENCE [LARGE SCALE GENOMIC DNA]</scope>
    <source>
        <strain evidence="9">SAG AM-311-K15</strain>
    </source>
</reference>
<feature type="transmembrane region" description="Helical" evidence="7">
    <location>
        <begin position="324"/>
        <end position="346"/>
    </location>
</feature>
<feature type="region of interest" description="Disordered" evidence="6">
    <location>
        <begin position="369"/>
        <end position="399"/>
    </location>
</feature>
<proteinExistence type="predicted"/>
<dbReference type="PROSITE" id="PS50011">
    <property type="entry name" value="PROTEIN_KINASE_DOM"/>
    <property type="match status" value="1"/>
</dbReference>
<dbReference type="PANTHER" id="PTHR43289:SF6">
    <property type="entry name" value="SERINE_THREONINE-PROTEIN KINASE NEKL-3"/>
    <property type="match status" value="1"/>
</dbReference>
<feature type="domain" description="Protein kinase" evidence="8">
    <location>
        <begin position="8"/>
        <end position="264"/>
    </location>
</feature>
<evidence type="ECO:0000256" key="5">
    <source>
        <dbReference type="PROSITE-ProRule" id="PRU10141"/>
    </source>
</evidence>
<evidence type="ECO:0000256" key="4">
    <source>
        <dbReference type="ARBA" id="ARBA00022840"/>
    </source>
</evidence>
<dbReference type="PANTHER" id="PTHR43289">
    <property type="entry name" value="MITOGEN-ACTIVATED PROTEIN KINASE KINASE KINASE 20-RELATED"/>
    <property type="match status" value="1"/>
</dbReference>
<dbReference type="InterPro" id="IPR011009">
    <property type="entry name" value="Kinase-like_dom_sf"/>
</dbReference>
<evidence type="ECO:0000256" key="1">
    <source>
        <dbReference type="ARBA" id="ARBA00022679"/>
    </source>
</evidence>
<name>A0ABV6YSY0_UNCC1</name>
<dbReference type="GO" id="GO:0004674">
    <property type="term" value="F:protein serine/threonine kinase activity"/>
    <property type="evidence" value="ECO:0007669"/>
    <property type="project" value="UniProtKB-KW"/>
</dbReference>
<gene>
    <name evidence="9" type="ORF">ACFL27_03765</name>
</gene>
<keyword evidence="3 9" id="KW-0418">Kinase</keyword>
<dbReference type="EMBL" id="JBHPBY010000032">
    <property type="protein sequence ID" value="MFC1849305.1"/>
    <property type="molecule type" value="Genomic_DNA"/>
</dbReference>
<dbReference type="SUPFAM" id="SSF56112">
    <property type="entry name" value="Protein kinase-like (PK-like)"/>
    <property type="match status" value="1"/>
</dbReference>
<dbReference type="Gene3D" id="1.10.510.10">
    <property type="entry name" value="Transferase(Phosphotransferase) domain 1"/>
    <property type="match status" value="1"/>
</dbReference>
<evidence type="ECO:0000259" key="8">
    <source>
        <dbReference type="PROSITE" id="PS50011"/>
    </source>
</evidence>
<organism evidence="9 10">
    <name type="scientific">candidate division CSSED10-310 bacterium</name>
    <dbReference type="NCBI Taxonomy" id="2855610"/>
    <lineage>
        <taxon>Bacteria</taxon>
        <taxon>Bacteria division CSSED10-310</taxon>
    </lineage>
</organism>
<dbReference type="InterPro" id="IPR008271">
    <property type="entry name" value="Ser/Thr_kinase_AS"/>
</dbReference>
<dbReference type="Pfam" id="PF00069">
    <property type="entry name" value="Pkinase"/>
    <property type="match status" value="1"/>
</dbReference>
<evidence type="ECO:0000256" key="2">
    <source>
        <dbReference type="ARBA" id="ARBA00022741"/>
    </source>
</evidence>
<keyword evidence="10" id="KW-1185">Reference proteome</keyword>
<dbReference type="Proteomes" id="UP001594351">
    <property type="component" value="Unassembled WGS sequence"/>
</dbReference>
<comment type="caution">
    <text evidence="9">The sequence shown here is derived from an EMBL/GenBank/DDBJ whole genome shotgun (WGS) entry which is preliminary data.</text>
</comment>
<dbReference type="Gene3D" id="3.30.200.20">
    <property type="entry name" value="Phosphorylase Kinase, domain 1"/>
    <property type="match status" value="1"/>
</dbReference>
<keyword evidence="7" id="KW-1133">Transmembrane helix</keyword>
<keyword evidence="2 5" id="KW-0547">Nucleotide-binding</keyword>
<dbReference type="PROSITE" id="PS00108">
    <property type="entry name" value="PROTEIN_KINASE_ST"/>
    <property type="match status" value="1"/>
</dbReference>
<keyword evidence="7" id="KW-0812">Transmembrane</keyword>
<evidence type="ECO:0000256" key="6">
    <source>
        <dbReference type="SAM" id="MobiDB-lite"/>
    </source>
</evidence>
<dbReference type="InterPro" id="IPR000719">
    <property type="entry name" value="Prot_kinase_dom"/>
</dbReference>
<keyword evidence="4 5" id="KW-0067">ATP-binding</keyword>
<evidence type="ECO:0000313" key="10">
    <source>
        <dbReference type="Proteomes" id="UP001594351"/>
    </source>
</evidence>
<sequence>MIDHIGKYKIVEIIGEGGMGTVYKAIDTVIQRNVAIKIMAPDQMHDATVKERFMREARVIGQLQHPNIITIHDIGEYNKKPFLVVEFLQGKDFESLLEIGPMPPTETLLSLLIDVCDALHCAHQKGIVHRDVKPANIFLLDSGKVILMDFGLALMGDARLTKTGIIVGTVHYMSPEHIEGLKTDHLTDIYSLGIVMFELFTRKLPFDGDSISEIMKKILHGDAIPFEPVDTSMPKEMMKIVKKATRKEKDKRFQSTLLLADELKKIQKNYTDKPLPEKLTELKKPEPNIQSDVIRIPREIDDVFHKHVDFNFYTNKADTQVKKISFFAAIIFLVAVCAVFGLWFGLTGSDEQKKDNVLQNEALLTDKEALKHSPRPRKLSETSGNSDKAEPNPKLSAETENTLKSDFGEVLINAYVAGESITGKADIIIDGRIFSTNIPLNISLKSGDHNIEIDYRNYSGRTKFKVKSGVFLTVHINLKEFYHNLNTDTRSR</sequence>
<protein>
    <submittedName>
        <fullName evidence="9">Serine/threonine protein kinase</fullName>
    </submittedName>
</protein>
<dbReference type="InterPro" id="IPR017441">
    <property type="entry name" value="Protein_kinase_ATP_BS"/>
</dbReference>
<keyword evidence="7" id="KW-0472">Membrane</keyword>
<keyword evidence="1" id="KW-0808">Transferase</keyword>
<dbReference type="SMART" id="SM00220">
    <property type="entry name" value="S_TKc"/>
    <property type="match status" value="1"/>
</dbReference>
<keyword evidence="9" id="KW-0723">Serine/threonine-protein kinase</keyword>
<dbReference type="PROSITE" id="PS00107">
    <property type="entry name" value="PROTEIN_KINASE_ATP"/>
    <property type="match status" value="1"/>
</dbReference>
<accession>A0ABV6YSY0</accession>
<feature type="binding site" evidence="5">
    <location>
        <position position="37"/>
    </location>
    <ligand>
        <name>ATP</name>
        <dbReference type="ChEBI" id="CHEBI:30616"/>
    </ligand>
</feature>
<evidence type="ECO:0000256" key="7">
    <source>
        <dbReference type="SAM" id="Phobius"/>
    </source>
</evidence>
<dbReference type="CDD" id="cd14014">
    <property type="entry name" value="STKc_PknB_like"/>
    <property type="match status" value="1"/>
</dbReference>